<dbReference type="SUPFAM" id="SSF57196">
    <property type="entry name" value="EGF/Laminin"/>
    <property type="match status" value="1"/>
</dbReference>
<dbReference type="Ensembl" id="ENSSAUT00010043429.1">
    <property type="protein sequence ID" value="ENSSAUP00010041234.1"/>
    <property type="gene ID" value="ENSSAUG00010017315.1"/>
</dbReference>
<reference evidence="14" key="1">
    <citation type="submission" date="2021-04" db="EMBL/GenBank/DDBJ databases">
        <authorList>
            <consortium name="Wellcome Sanger Institute Data Sharing"/>
        </authorList>
    </citation>
    <scope>NUCLEOTIDE SEQUENCE [LARGE SCALE GENOMIC DNA]</scope>
</reference>
<evidence type="ECO:0000256" key="7">
    <source>
        <dbReference type="ARBA" id="ARBA00023136"/>
    </source>
</evidence>
<dbReference type="Proteomes" id="UP000472265">
    <property type="component" value="Chromosome 19"/>
</dbReference>
<dbReference type="SMART" id="SM00280">
    <property type="entry name" value="KAZAL"/>
    <property type="match status" value="2"/>
</dbReference>
<feature type="domain" description="Kazal-like" evidence="13">
    <location>
        <begin position="267"/>
        <end position="314"/>
    </location>
</feature>
<feature type="transmembrane region" description="Helical" evidence="12">
    <location>
        <begin position="488"/>
        <end position="513"/>
    </location>
</feature>
<dbReference type="Gene3D" id="3.30.60.30">
    <property type="match status" value="2"/>
</dbReference>
<comment type="subcellular location">
    <subcellularLocation>
        <location evidence="1">Membrane</location>
        <topology evidence="1">Single-pass type I membrane protein</topology>
    </subcellularLocation>
</comment>
<dbReference type="GO" id="GO:0006950">
    <property type="term" value="P:response to stress"/>
    <property type="evidence" value="ECO:0007669"/>
    <property type="project" value="UniProtKB-ARBA"/>
</dbReference>
<keyword evidence="9" id="KW-0325">Glycoprotein</keyword>
<feature type="domain" description="Kazal-like" evidence="13">
    <location>
        <begin position="349"/>
        <end position="404"/>
    </location>
</feature>
<evidence type="ECO:0000256" key="3">
    <source>
        <dbReference type="ARBA" id="ARBA00022692"/>
    </source>
</evidence>
<dbReference type="FunFam" id="3.30.60.30:FF:000002">
    <property type="entry name" value="tomoregulin-2 isoform X1"/>
    <property type="match status" value="1"/>
</dbReference>
<keyword evidence="15" id="KW-1185">Reference proteome</keyword>
<evidence type="ECO:0000256" key="11">
    <source>
        <dbReference type="SAM" id="MobiDB-lite"/>
    </source>
</evidence>
<comment type="similarity">
    <text evidence="10">Belongs to the tomoregulin family.</text>
</comment>
<keyword evidence="4" id="KW-0732">Signal</keyword>
<dbReference type="PANTHER" id="PTHR21632">
    <property type="entry name" value="REGULATORY PROTEIN ZESTE"/>
    <property type="match status" value="1"/>
</dbReference>
<dbReference type="Pfam" id="PF07648">
    <property type="entry name" value="Kazal_2"/>
    <property type="match status" value="2"/>
</dbReference>
<dbReference type="InterPro" id="IPR000742">
    <property type="entry name" value="EGF"/>
</dbReference>
<proteinExistence type="inferred from homology"/>
<keyword evidence="3 12" id="KW-0812">Transmembrane</keyword>
<evidence type="ECO:0000256" key="10">
    <source>
        <dbReference type="ARBA" id="ARBA00038484"/>
    </source>
</evidence>
<dbReference type="AlphaFoldDB" id="A0A671WR66"/>
<evidence type="ECO:0000256" key="8">
    <source>
        <dbReference type="ARBA" id="ARBA00023157"/>
    </source>
</evidence>
<organism evidence="14 15">
    <name type="scientific">Sparus aurata</name>
    <name type="common">Gilthead sea bream</name>
    <dbReference type="NCBI Taxonomy" id="8175"/>
    <lineage>
        <taxon>Eukaryota</taxon>
        <taxon>Metazoa</taxon>
        <taxon>Chordata</taxon>
        <taxon>Craniata</taxon>
        <taxon>Vertebrata</taxon>
        <taxon>Euteleostomi</taxon>
        <taxon>Actinopterygii</taxon>
        <taxon>Neopterygii</taxon>
        <taxon>Teleostei</taxon>
        <taxon>Neoteleostei</taxon>
        <taxon>Acanthomorphata</taxon>
        <taxon>Eupercaria</taxon>
        <taxon>Spariformes</taxon>
        <taxon>Sparidae</taxon>
        <taxon>Sparus</taxon>
    </lineage>
</organism>
<dbReference type="FunFam" id="3.30.60.30:FF:000020">
    <property type="entry name" value="tomoregulin-2 isoform X2"/>
    <property type="match status" value="1"/>
</dbReference>
<gene>
    <name evidence="14" type="primary">LOC115569942</name>
</gene>
<evidence type="ECO:0000259" key="13">
    <source>
        <dbReference type="PROSITE" id="PS51465"/>
    </source>
</evidence>
<keyword evidence="5" id="KW-0677">Repeat</keyword>
<dbReference type="GeneTree" id="ENSGT00940000156056"/>
<feature type="compositionally biased region" description="Low complexity" evidence="11">
    <location>
        <begin position="67"/>
        <end position="86"/>
    </location>
</feature>
<protein>
    <submittedName>
        <fullName evidence="14">Transmembrane protein with EGF-like and two follistatin-like domains 1b</fullName>
    </submittedName>
</protein>
<feature type="region of interest" description="Disordered" evidence="11">
    <location>
        <begin position="38"/>
        <end position="155"/>
    </location>
</feature>
<evidence type="ECO:0000256" key="2">
    <source>
        <dbReference type="ARBA" id="ARBA00022536"/>
    </source>
</evidence>
<keyword evidence="2" id="KW-0245">EGF-like domain</keyword>
<keyword evidence="6 12" id="KW-1133">Transmembrane helix</keyword>
<dbReference type="PROSITE" id="PS00022">
    <property type="entry name" value="EGF_1"/>
    <property type="match status" value="1"/>
</dbReference>
<evidence type="ECO:0000313" key="14">
    <source>
        <dbReference type="Ensembl" id="ENSSAUP00010041234.1"/>
    </source>
</evidence>
<reference evidence="14" key="2">
    <citation type="submission" date="2025-08" db="UniProtKB">
        <authorList>
            <consortium name="Ensembl"/>
        </authorList>
    </citation>
    <scope>IDENTIFICATION</scope>
</reference>
<dbReference type="Gene3D" id="2.10.25.10">
    <property type="entry name" value="Laminin"/>
    <property type="match status" value="1"/>
</dbReference>
<evidence type="ECO:0000256" key="9">
    <source>
        <dbReference type="ARBA" id="ARBA00023180"/>
    </source>
</evidence>
<dbReference type="CDD" id="cd00104">
    <property type="entry name" value="KAZAL_FS"/>
    <property type="match status" value="2"/>
</dbReference>
<evidence type="ECO:0000313" key="15">
    <source>
        <dbReference type="Proteomes" id="UP000472265"/>
    </source>
</evidence>
<dbReference type="PANTHER" id="PTHR21632:SF3">
    <property type="entry name" value="TOMOREGULIN-1"/>
    <property type="match status" value="1"/>
</dbReference>
<keyword evidence="8" id="KW-1015">Disulfide bond</keyword>
<evidence type="ECO:0000256" key="5">
    <source>
        <dbReference type="ARBA" id="ARBA00022737"/>
    </source>
</evidence>
<name>A0A671WR66_SPAAU</name>
<sequence length="541" mass="58023">SLISGSLPHQHSKLINYISGLTHRPSRTDTHFLRSCQPEHTRSLPGHTHAPSPDTSLPPRAHTRSLPGHTHAPSPHTHAPSPGTHTLPPALTRTFSGAVSPHTHAPSPGTSLPPRAHTRSLPGHLAPSPGTSLPPRAHTRSLPGHLAPSPGTSLPPRARSYLSCRGWCSSSGRAAAAAAARLLLLLLLLLLLHSASCPQLVSTEAPQSFSCWTPTSSISEHTHRHTGAKAADCPDLSEKKSDLRVCDAGTCRFGGTCRENGADIKCVCQFHCHKKYVPVCGSNGDTYQNECFLRRAACKKQRAISILSEGPCYHDGGSGSGDGDDEGSGRGKKASKCGNCKFGAECDEDSEDVLCMCNIVCNGHNDNPVCGSDGVTYDTPCHVREASCLKQLKIDIKHVGRCQDKSRKDDSIKTKPDIYAVSKPGEGEGFVDSPAPCPDDYAQFCAHGHCEMRHNLATCRCEAAYGGPQCDQLLDFNILYVVPSGQKLHYVLIAAIIGAVQIAVIVAVVMCFTRRCNKTKRGRRQKQHLGHFPSGTSSRMM</sequence>
<dbReference type="SUPFAM" id="SSF100895">
    <property type="entry name" value="Kazal-type serine protease inhibitors"/>
    <property type="match status" value="2"/>
</dbReference>
<accession>A0A671WR66</accession>
<dbReference type="GO" id="GO:0005886">
    <property type="term" value="C:plasma membrane"/>
    <property type="evidence" value="ECO:0007669"/>
    <property type="project" value="TreeGrafter"/>
</dbReference>
<evidence type="ECO:0000256" key="4">
    <source>
        <dbReference type="ARBA" id="ARBA00022729"/>
    </source>
</evidence>
<dbReference type="InParanoid" id="A0A671WR66"/>
<evidence type="ECO:0000256" key="12">
    <source>
        <dbReference type="SAM" id="Phobius"/>
    </source>
</evidence>
<keyword evidence="7 12" id="KW-0472">Membrane</keyword>
<evidence type="ECO:0000256" key="6">
    <source>
        <dbReference type="ARBA" id="ARBA00022989"/>
    </source>
</evidence>
<feature type="region of interest" description="Disordered" evidence="11">
    <location>
        <begin position="522"/>
        <end position="541"/>
    </location>
</feature>
<dbReference type="PROSITE" id="PS51465">
    <property type="entry name" value="KAZAL_2"/>
    <property type="match status" value="2"/>
</dbReference>
<dbReference type="InterPro" id="IPR036058">
    <property type="entry name" value="Kazal_dom_sf"/>
</dbReference>
<dbReference type="InterPro" id="IPR002350">
    <property type="entry name" value="Kazal_dom"/>
</dbReference>
<reference evidence="14" key="3">
    <citation type="submission" date="2025-09" db="UniProtKB">
        <authorList>
            <consortium name="Ensembl"/>
        </authorList>
    </citation>
    <scope>IDENTIFICATION</scope>
</reference>
<evidence type="ECO:0000256" key="1">
    <source>
        <dbReference type="ARBA" id="ARBA00004479"/>
    </source>
</evidence>